<comment type="caution">
    <text evidence="1">The sequence shown here is derived from an EMBL/GenBank/DDBJ whole genome shotgun (WGS) entry which is preliminary data.</text>
</comment>
<accession>A0A419UU28</accession>
<dbReference type="Proteomes" id="UP000285120">
    <property type="component" value="Unassembled WGS sequence"/>
</dbReference>
<protein>
    <submittedName>
        <fullName evidence="1">CxxH/CxxC protein (TIGR04129 family)</fullName>
    </submittedName>
</protein>
<evidence type="ECO:0000313" key="1">
    <source>
        <dbReference type="EMBL" id="RKD68112.1"/>
    </source>
</evidence>
<organism evidence="1 2">
    <name type="scientific">Sinobaca qinghaiensis</name>
    <dbReference type="NCBI Taxonomy" id="342944"/>
    <lineage>
        <taxon>Bacteria</taxon>
        <taxon>Bacillati</taxon>
        <taxon>Bacillota</taxon>
        <taxon>Bacilli</taxon>
        <taxon>Bacillales</taxon>
        <taxon>Sporolactobacillaceae</taxon>
        <taxon>Sinobaca</taxon>
    </lineage>
</organism>
<dbReference type="EMBL" id="RAPK01000013">
    <property type="protein sequence ID" value="RKD68112.1"/>
    <property type="molecule type" value="Genomic_DNA"/>
</dbReference>
<dbReference type="AlphaFoldDB" id="A0A419UU28"/>
<gene>
    <name evidence="1" type="ORF">ATL39_3386</name>
</gene>
<dbReference type="NCBIfam" id="TIGR04129">
    <property type="entry name" value="CxxH_BA5709"/>
    <property type="match status" value="1"/>
</dbReference>
<keyword evidence="2" id="KW-1185">Reference proteome</keyword>
<dbReference type="Pfam" id="PF14116">
    <property type="entry name" value="YyzF"/>
    <property type="match status" value="1"/>
</dbReference>
<evidence type="ECO:0000313" key="2">
    <source>
        <dbReference type="Proteomes" id="UP000285120"/>
    </source>
</evidence>
<dbReference type="RefSeq" id="WP_245961019.1">
    <property type="nucleotide sequence ID" value="NZ_RAPK01000013.1"/>
</dbReference>
<dbReference type="InterPro" id="IPR025626">
    <property type="entry name" value="YyzF"/>
</dbReference>
<proteinExistence type="predicted"/>
<sequence length="51" mass="5680">MIFCCETHTDRALDDAVEETGTFPLFSVVIGEELSTVCNYCGETAVYKIEE</sequence>
<reference evidence="1 2" key="1">
    <citation type="submission" date="2018-09" db="EMBL/GenBank/DDBJ databases">
        <title>Genomic Encyclopedia of Archaeal and Bacterial Type Strains, Phase II (KMG-II): from individual species to whole genera.</title>
        <authorList>
            <person name="Goeker M."/>
        </authorList>
    </citation>
    <scope>NUCLEOTIDE SEQUENCE [LARGE SCALE GENOMIC DNA]</scope>
    <source>
        <strain evidence="1 2">DSM 17008</strain>
    </source>
</reference>
<name>A0A419UU28_9BACL</name>